<name>C5LIX1_PERM5</name>
<evidence type="ECO:0000313" key="1">
    <source>
        <dbReference type="EMBL" id="EER03306.1"/>
    </source>
</evidence>
<evidence type="ECO:0000313" key="2">
    <source>
        <dbReference type="Proteomes" id="UP000007800"/>
    </source>
</evidence>
<organism evidence="2">
    <name type="scientific">Perkinsus marinus (strain ATCC 50983 / TXsc)</name>
    <dbReference type="NCBI Taxonomy" id="423536"/>
    <lineage>
        <taxon>Eukaryota</taxon>
        <taxon>Sar</taxon>
        <taxon>Alveolata</taxon>
        <taxon>Perkinsozoa</taxon>
        <taxon>Perkinsea</taxon>
        <taxon>Perkinsida</taxon>
        <taxon>Perkinsidae</taxon>
        <taxon>Perkinsus</taxon>
    </lineage>
</organism>
<dbReference type="Proteomes" id="UP000007800">
    <property type="component" value="Unassembled WGS sequence"/>
</dbReference>
<dbReference type="AlphaFoldDB" id="C5LIX1"/>
<dbReference type="GeneID" id="9047317"/>
<accession>C5LIX1</accession>
<protein>
    <submittedName>
        <fullName evidence="1">Uncharacterized protein</fullName>
    </submittedName>
</protein>
<proteinExistence type="predicted"/>
<sequence length="231" mass="25105">MQLPSAHRLPDKSPAEIFAGLPAQTRNVLLGFDVDTPMSNDHWALPMLSKSLRGVPGIHGVYSDYISGQPLFSTDDQVLDGSGDCTGLLQFVKPVSPTSVVLMKSSQDPGTIDIITPQKRWVVTNDSQSGNSVDLSRGSEALQVGLRVGAPSPGHNASVNHMLEYAVYGPHFIGKYLPHAGPKGTDIYCVQPSAVKSNMHWSKAFHYTSLVNDAGYQPDKHEMWKFMTVDS</sequence>
<dbReference type="EMBL" id="GG682245">
    <property type="protein sequence ID" value="EER03306.1"/>
    <property type="molecule type" value="Genomic_DNA"/>
</dbReference>
<reference evidence="1 2" key="1">
    <citation type="submission" date="2008-07" db="EMBL/GenBank/DDBJ databases">
        <authorList>
            <person name="El-Sayed N."/>
            <person name="Caler E."/>
            <person name="Inman J."/>
            <person name="Amedeo P."/>
            <person name="Hass B."/>
            <person name="Wortman J."/>
        </authorList>
    </citation>
    <scope>NUCLEOTIDE SEQUENCE [LARGE SCALE GENOMIC DNA]</scope>
    <source>
        <strain evidence="2">ATCC 50983 / TXsc</strain>
    </source>
</reference>
<dbReference type="InParanoid" id="C5LIX1"/>
<gene>
    <name evidence="1" type="ORF">Pmar_PMAR000543</name>
</gene>
<keyword evidence="2" id="KW-1185">Reference proteome</keyword>
<dbReference type="RefSeq" id="XP_002771490.1">
    <property type="nucleotide sequence ID" value="XM_002771444.1"/>
</dbReference>